<reference evidence="1 2" key="1">
    <citation type="journal article" date="2022" name="Hortic Res">
        <title>A haplotype resolved chromosomal level avocado genome allows analysis of novel avocado genes.</title>
        <authorList>
            <person name="Nath O."/>
            <person name="Fletcher S.J."/>
            <person name="Hayward A."/>
            <person name="Shaw L.M."/>
            <person name="Masouleh A.K."/>
            <person name="Furtado A."/>
            <person name="Henry R.J."/>
            <person name="Mitter N."/>
        </authorList>
    </citation>
    <scope>NUCLEOTIDE SEQUENCE [LARGE SCALE GENOMIC DNA]</scope>
    <source>
        <strain evidence="2">cv. Hass</strain>
    </source>
</reference>
<comment type="caution">
    <text evidence="1">The sequence shown here is derived from an EMBL/GenBank/DDBJ whole genome shotgun (WGS) entry which is preliminary data.</text>
</comment>
<proteinExistence type="predicted"/>
<keyword evidence="2" id="KW-1185">Reference proteome</keyword>
<evidence type="ECO:0000313" key="1">
    <source>
        <dbReference type="EMBL" id="KAJ8641664.1"/>
    </source>
</evidence>
<evidence type="ECO:0000313" key="2">
    <source>
        <dbReference type="Proteomes" id="UP001234297"/>
    </source>
</evidence>
<accession>A0ACC2M7J0</accession>
<sequence length="326" mass="36152">MEIPLMNTITGFEAGITRLKDPSLFSRFVEFSEFLKLHSFWTWGALVLAAVATFSSILHRTKIAFFRLGSRDSAISDPLVRFEDDPDDESCSVSSESDCDDPPSTSEVSSFVGDEDFRLLGSIKSDKDRRKNRNLDLLKGSSAFYEEEDDDCFSGGIVKLWNEIGFGFERSIGRNSMRDLNREEILRSFVAGRSQVPATTTPSPVVVVSAGVAGMRIWDARVWSQTPAAAADWLTLRRCIVGVDSGEVGKVCVREHGGSVVVRDMRNLASPLEEITESDEQTWFDADAVIVGNGMGMGFDDELTEKCWGPPSVMSRCCNVMRSYLF</sequence>
<organism evidence="1 2">
    <name type="scientific">Persea americana</name>
    <name type="common">Avocado</name>
    <dbReference type="NCBI Taxonomy" id="3435"/>
    <lineage>
        <taxon>Eukaryota</taxon>
        <taxon>Viridiplantae</taxon>
        <taxon>Streptophyta</taxon>
        <taxon>Embryophyta</taxon>
        <taxon>Tracheophyta</taxon>
        <taxon>Spermatophyta</taxon>
        <taxon>Magnoliopsida</taxon>
        <taxon>Magnoliidae</taxon>
        <taxon>Laurales</taxon>
        <taxon>Lauraceae</taxon>
        <taxon>Persea</taxon>
    </lineage>
</organism>
<dbReference type="Proteomes" id="UP001234297">
    <property type="component" value="Chromosome 5"/>
</dbReference>
<gene>
    <name evidence="1" type="ORF">MRB53_018358</name>
</gene>
<name>A0ACC2M7J0_PERAE</name>
<dbReference type="EMBL" id="CM056813">
    <property type="protein sequence ID" value="KAJ8641664.1"/>
    <property type="molecule type" value="Genomic_DNA"/>
</dbReference>
<protein>
    <submittedName>
        <fullName evidence="1">Uncharacterized protein</fullName>
    </submittedName>
</protein>